<evidence type="ECO:0000256" key="11">
    <source>
        <dbReference type="RuleBase" id="RU004187"/>
    </source>
</evidence>
<dbReference type="InterPro" id="IPR027410">
    <property type="entry name" value="TCP-1-like_intermed_sf"/>
</dbReference>
<dbReference type="InterPro" id="IPR027413">
    <property type="entry name" value="GROEL-like_equatorial_sf"/>
</dbReference>
<dbReference type="GO" id="GO:0140662">
    <property type="term" value="F:ATP-dependent protein folding chaperone"/>
    <property type="evidence" value="ECO:0007669"/>
    <property type="project" value="InterPro"/>
</dbReference>
<dbReference type="EMBL" id="KK852482">
    <property type="protein sequence ID" value="KDR22911.1"/>
    <property type="molecule type" value="Genomic_DNA"/>
</dbReference>
<dbReference type="OMA" id="WGLKYAV"/>
<dbReference type="FunFam" id="3.50.7.10:FF:000008">
    <property type="entry name" value="T-complex protein 1 subunit theta"/>
    <property type="match status" value="1"/>
</dbReference>
<evidence type="ECO:0000256" key="9">
    <source>
        <dbReference type="ARBA" id="ARBA00058723"/>
    </source>
</evidence>
<dbReference type="eggNOG" id="KOG0362">
    <property type="taxonomic scope" value="Eukaryota"/>
</dbReference>
<dbReference type="GO" id="GO:0005524">
    <property type="term" value="F:ATP binding"/>
    <property type="evidence" value="ECO:0007669"/>
    <property type="project" value="UniProtKB-KW"/>
</dbReference>
<dbReference type="GO" id="GO:0051082">
    <property type="term" value="F:unfolded protein binding"/>
    <property type="evidence" value="ECO:0007669"/>
    <property type="project" value="InterPro"/>
</dbReference>
<dbReference type="Pfam" id="PF00118">
    <property type="entry name" value="Cpn60_TCP1"/>
    <property type="match status" value="1"/>
</dbReference>
<keyword evidence="5 11" id="KW-0547">Nucleotide-binding</keyword>
<comment type="similarity">
    <text evidence="2 11">Belongs to the TCP-1 chaperonin family.</text>
</comment>
<accession>A0A067RGA7</accession>
<evidence type="ECO:0000256" key="7">
    <source>
        <dbReference type="ARBA" id="ARBA00023186"/>
    </source>
</evidence>
<evidence type="ECO:0000256" key="2">
    <source>
        <dbReference type="ARBA" id="ARBA00008020"/>
    </source>
</evidence>
<evidence type="ECO:0000256" key="10">
    <source>
        <dbReference type="ARBA" id="ARBA00064252"/>
    </source>
</evidence>
<dbReference type="PROSITE" id="PS00750">
    <property type="entry name" value="TCP1_1"/>
    <property type="match status" value="1"/>
</dbReference>
<sequence>MALHVPKAPGVSQMLKEGARYFSGLDEAVYRNISACKQFAETVRTAYGPNGMNKMIINEQEKLFVTSDAATIIRELDVEHPAAKLMILASQMQEQEIGDGTNFVIIFSGALLEGGEDLLRMGLTSSEIVDGYELALEKALEILPTLTCYEIKDYRNEAEVEKGIKTSIMSKQYGNEDFLAKLIAKACVSILPEKTTFNVDNVRVCKIVGSGMHNSEVVQGMVFKRLVEGDVTKKSQAKIAVYTCAVDAMQTETKGTVLIKTADELMNFSRGEENLLEEQIKALAESGVDVIVAGAKFGDMAVHYINKYKMMAVRLRSKFDVRRLCKAVGATALPRLTPPTREELGYADDVFVNELGDTSVVIFRIDGRESRIATIVIRGSTDNYMDDIERAIDDGVNTFKIITRDGRFVPGAGATEIELARQITSYGEMQPGLEQYAVKKFATALQTFAKTLAQNTGVKANEVISKLFAAHEEGKKNYGFDIDGEGAAIKDVVEAGIIDLYLTKFWGMKYALNATNTILKVDQIIMAKRAGGPKPPSGGPKPPSGGAGDDDE</sequence>
<feature type="compositionally biased region" description="Pro residues" evidence="12">
    <location>
        <begin position="533"/>
        <end position="543"/>
    </location>
</feature>
<dbReference type="SUPFAM" id="SSF52029">
    <property type="entry name" value="GroEL apical domain-like"/>
    <property type="match status" value="1"/>
</dbReference>
<evidence type="ECO:0000256" key="1">
    <source>
        <dbReference type="ARBA" id="ARBA00004496"/>
    </source>
</evidence>
<evidence type="ECO:0000256" key="3">
    <source>
        <dbReference type="ARBA" id="ARBA00016981"/>
    </source>
</evidence>
<reference evidence="13 14" key="1">
    <citation type="journal article" date="2014" name="Nat. Commun.">
        <title>Molecular traces of alternative social organization in a termite genome.</title>
        <authorList>
            <person name="Terrapon N."/>
            <person name="Li C."/>
            <person name="Robertson H.M."/>
            <person name="Ji L."/>
            <person name="Meng X."/>
            <person name="Booth W."/>
            <person name="Chen Z."/>
            <person name="Childers C.P."/>
            <person name="Glastad K.M."/>
            <person name="Gokhale K."/>
            <person name="Gowin J."/>
            <person name="Gronenberg W."/>
            <person name="Hermansen R.A."/>
            <person name="Hu H."/>
            <person name="Hunt B.G."/>
            <person name="Huylmans A.K."/>
            <person name="Khalil S.M."/>
            <person name="Mitchell R.D."/>
            <person name="Munoz-Torres M.C."/>
            <person name="Mustard J.A."/>
            <person name="Pan H."/>
            <person name="Reese J.T."/>
            <person name="Scharf M.E."/>
            <person name="Sun F."/>
            <person name="Vogel H."/>
            <person name="Xiao J."/>
            <person name="Yang W."/>
            <person name="Yang Z."/>
            <person name="Yang Z."/>
            <person name="Zhou J."/>
            <person name="Zhu J."/>
            <person name="Brent C.S."/>
            <person name="Elsik C.G."/>
            <person name="Goodisman M.A."/>
            <person name="Liberles D.A."/>
            <person name="Roe R.M."/>
            <person name="Vargo E.L."/>
            <person name="Vilcinskas A."/>
            <person name="Wang J."/>
            <person name="Bornberg-Bauer E."/>
            <person name="Korb J."/>
            <person name="Zhang G."/>
            <person name="Liebig J."/>
        </authorList>
    </citation>
    <scope>NUCLEOTIDE SEQUENCE [LARGE SCALE GENOMIC DNA]</scope>
    <source>
        <tissue evidence="13">Whole organism</tissue>
    </source>
</reference>
<dbReference type="AlphaFoldDB" id="A0A067RGA7"/>
<dbReference type="PROSITE" id="PS00995">
    <property type="entry name" value="TCP1_3"/>
    <property type="match status" value="1"/>
</dbReference>
<evidence type="ECO:0000256" key="5">
    <source>
        <dbReference type="ARBA" id="ARBA00022741"/>
    </source>
</evidence>
<evidence type="ECO:0000256" key="8">
    <source>
        <dbReference type="ARBA" id="ARBA00029602"/>
    </source>
</evidence>
<dbReference type="SUPFAM" id="SSF54849">
    <property type="entry name" value="GroEL-intermediate domain like"/>
    <property type="match status" value="1"/>
</dbReference>
<keyword evidence="4" id="KW-0963">Cytoplasm</keyword>
<dbReference type="Gene3D" id="3.50.7.10">
    <property type="entry name" value="GroEL"/>
    <property type="match status" value="1"/>
</dbReference>
<keyword evidence="7 11" id="KW-0143">Chaperone</keyword>
<organism evidence="13 14">
    <name type="scientific">Zootermopsis nevadensis</name>
    <name type="common">Dampwood termite</name>
    <dbReference type="NCBI Taxonomy" id="136037"/>
    <lineage>
        <taxon>Eukaryota</taxon>
        <taxon>Metazoa</taxon>
        <taxon>Ecdysozoa</taxon>
        <taxon>Arthropoda</taxon>
        <taxon>Hexapoda</taxon>
        <taxon>Insecta</taxon>
        <taxon>Pterygota</taxon>
        <taxon>Neoptera</taxon>
        <taxon>Polyneoptera</taxon>
        <taxon>Dictyoptera</taxon>
        <taxon>Blattodea</taxon>
        <taxon>Blattoidea</taxon>
        <taxon>Termitoidae</taxon>
        <taxon>Termopsidae</taxon>
        <taxon>Zootermopsis</taxon>
    </lineage>
</organism>
<dbReference type="GO" id="GO:0005737">
    <property type="term" value="C:cytoplasm"/>
    <property type="evidence" value="ECO:0007669"/>
    <property type="project" value="UniProtKB-SubCell"/>
</dbReference>
<comment type="function">
    <text evidence="9">Molecular chaperone; assists the folding of proteins upon ATP hydrolysis. Known to play a role, in vitro, in the folding of actin and tubulin. Required for correct subcellular localization of pgl-1.</text>
</comment>
<dbReference type="CDD" id="cd03341">
    <property type="entry name" value="TCP1_theta"/>
    <property type="match status" value="1"/>
</dbReference>
<feature type="region of interest" description="Disordered" evidence="12">
    <location>
        <begin position="529"/>
        <end position="552"/>
    </location>
</feature>
<keyword evidence="6 11" id="KW-0067">ATP-binding</keyword>
<gene>
    <name evidence="13" type="ORF">L798_14767</name>
</gene>
<comment type="subcellular location">
    <subcellularLocation>
        <location evidence="1">Cytoplasm</location>
    </subcellularLocation>
</comment>
<dbReference type="OrthoDB" id="1748577at2759"/>
<evidence type="ECO:0000256" key="4">
    <source>
        <dbReference type="ARBA" id="ARBA00022490"/>
    </source>
</evidence>
<dbReference type="InterPro" id="IPR017998">
    <property type="entry name" value="Chaperone_TCP-1"/>
</dbReference>
<dbReference type="InterPro" id="IPR002423">
    <property type="entry name" value="Cpn60/GroEL/TCP-1"/>
</dbReference>
<dbReference type="FunCoup" id="A0A067RGA7">
    <property type="interactions" value="1816"/>
</dbReference>
<dbReference type="Proteomes" id="UP000027135">
    <property type="component" value="Unassembled WGS sequence"/>
</dbReference>
<dbReference type="Gene3D" id="1.10.560.10">
    <property type="entry name" value="GroEL-like equatorial domain"/>
    <property type="match status" value="1"/>
</dbReference>
<dbReference type="PANTHER" id="PTHR11353">
    <property type="entry name" value="CHAPERONIN"/>
    <property type="match status" value="1"/>
</dbReference>
<proteinExistence type="inferred from homology"/>
<evidence type="ECO:0000313" key="13">
    <source>
        <dbReference type="EMBL" id="KDR22911.1"/>
    </source>
</evidence>
<name>A0A067RGA7_ZOONE</name>
<evidence type="ECO:0000256" key="6">
    <source>
        <dbReference type="ARBA" id="ARBA00022840"/>
    </source>
</evidence>
<dbReference type="PRINTS" id="PR00304">
    <property type="entry name" value="TCOMPLEXTCP1"/>
</dbReference>
<protein>
    <recommendedName>
        <fullName evidence="3">T-complex protein 1 subunit theta</fullName>
    </recommendedName>
    <alternativeName>
        <fullName evidence="8">CCT-theta</fullName>
    </alternativeName>
</protein>
<dbReference type="InterPro" id="IPR027409">
    <property type="entry name" value="GroEL-like_apical_dom_sf"/>
</dbReference>
<dbReference type="InterPro" id="IPR012721">
    <property type="entry name" value="Chap_CCT_theta"/>
</dbReference>
<dbReference type="NCBIfam" id="TIGR02346">
    <property type="entry name" value="chap_CCT_theta"/>
    <property type="match status" value="1"/>
</dbReference>
<evidence type="ECO:0000313" key="14">
    <source>
        <dbReference type="Proteomes" id="UP000027135"/>
    </source>
</evidence>
<dbReference type="InParanoid" id="A0A067RGA7"/>
<comment type="subunit">
    <text evidence="10">Heterooligomeric complex.</text>
</comment>
<dbReference type="GO" id="GO:0016887">
    <property type="term" value="F:ATP hydrolysis activity"/>
    <property type="evidence" value="ECO:0007669"/>
    <property type="project" value="InterPro"/>
</dbReference>
<dbReference type="InterPro" id="IPR002194">
    <property type="entry name" value="Chaperonin_TCP-1_CS"/>
</dbReference>
<keyword evidence="14" id="KW-1185">Reference proteome</keyword>
<dbReference type="STRING" id="136037.A0A067RGA7"/>
<evidence type="ECO:0000256" key="12">
    <source>
        <dbReference type="SAM" id="MobiDB-lite"/>
    </source>
</evidence>
<dbReference type="Gene3D" id="3.30.260.10">
    <property type="entry name" value="TCP-1-like chaperonin intermediate domain"/>
    <property type="match status" value="1"/>
</dbReference>
<dbReference type="SUPFAM" id="SSF48592">
    <property type="entry name" value="GroEL equatorial domain-like"/>
    <property type="match status" value="1"/>
</dbReference>